<protein>
    <submittedName>
        <fullName evidence="2">Uncharacterized protein</fullName>
    </submittedName>
</protein>
<dbReference type="KEGG" id="bgm:CAL15_03215"/>
<name>A0A1W6Z893_9BORD</name>
<dbReference type="STRING" id="463040.CAL15_03215"/>
<dbReference type="EMBL" id="CP021111">
    <property type="protein sequence ID" value="ARP93472.1"/>
    <property type="molecule type" value="Genomic_DNA"/>
</dbReference>
<dbReference type="AlphaFoldDB" id="A0A1W6Z893"/>
<evidence type="ECO:0000313" key="3">
    <source>
        <dbReference type="Proteomes" id="UP000194161"/>
    </source>
</evidence>
<accession>A0A1W6Z893</accession>
<feature type="region of interest" description="Disordered" evidence="1">
    <location>
        <begin position="32"/>
        <end position="60"/>
    </location>
</feature>
<dbReference type="Proteomes" id="UP000194161">
    <property type="component" value="Chromosome"/>
</dbReference>
<gene>
    <name evidence="2" type="ORF">CAL15_03215</name>
</gene>
<dbReference type="RefSeq" id="WP_033470563.1">
    <property type="nucleotide sequence ID" value="NZ_CP021111.1"/>
</dbReference>
<dbReference type="OrthoDB" id="9154681at2"/>
<proteinExistence type="predicted"/>
<organism evidence="2 3">
    <name type="scientific">Bordetella genomosp. 13</name>
    <dbReference type="NCBI Taxonomy" id="463040"/>
    <lineage>
        <taxon>Bacteria</taxon>
        <taxon>Pseudomonadati</taxon>
        <taxon>Pseudomonadota</taxon>
        <taxon>Betaproteobacteria</taxon>
        <taxon>Burkholderiales</taxon>
        <taxon>Alcaligenaceae</taxon>
        <taxon>Bordetella</taxon>
    </lineage>
</organism>
<evidence type="ECO:0000256" key="1">
    <source>
        <dbReference type="SAM" id="MobiDB-lite"/>
    </source>
</evidence>
<sequence length="60" mass="6655">MRILIIEDQLPCRSTESPEQLRRFIERIEPVRPHLPDRAASSTANPSAIATGEMTGPNPS</sequence>
<evidence type="ECO:0000313" key="2">
    <source>
        <dbReference type="EMBL" id="ARP93472.1"/>
    </source>
</evidence>
<keyword evidence="3" id="KW-1185">Reference proteome</keyword>
<reference evidence="2 3" key="1">
    <citation type="submission" date="2017-05" db="EMBL/GenBank/DDBJ databases">
        <title>Complete and WGS of Bordetella genogroups.</title>
        <authorList>
            <person name="Spilker T."/>
            <person name="LiPuma J."/>
        </authorList>
    </citation>
    <scope>NUCLEOTIDE SEQUENCE [LARGE SCALE GENOMIC DNA]</scope>
    <source>
        <strain evidence="2 3">AU7206</strain>
    </source>
</reference>